<evidence type="ECO:0000256" key="2">
    <source>
        <dbReference type="ARBA" id="ARBA00006679"/>
    </source>
</evidence>
<dbReference type="Pfam" id="PF07681">
    <property type="entry name" value="DoxX"/>
    <property type="match status" value="1"/>
</dbReference>
<dbReference type="PATRIC" id="fig|92706.3.peg.1405"/>
<evidence type="ECO:0000256" key="4">
    <source>
        <dbReference type="ARBA" id="ARBA00022692"/>
    </source>
</evidence>
<proteinExistence type="inferred from homology"/>
<evidence type="ECO:0000256" key="3">
    <source>
        <dbReference type="ARBA" id="ARBA00022475"/>
    </source>
</evidence>
<dbReference type="GO" id="GO:0005886">
    <property type="term" value="C:plasma membrane"/>
    <property type="evidence" value="ECO:0007669"/>
    <property type="project" value="UniProtKB-SubCell"/>
</dbReference>
<evidence type="ECO:0000313" key="9">
    <source>
        <dbReference type="EMBL" id="AKF27280.1"/>
    </source>
</evidence>
<keyword evidence="6 8" id="KW-0472">Membrane</keyword>
<keyword evidence="4 8" id="KW-0812">Transmembrane</keyword>
<evidence type="ECO:0000256" key="6">
    <source>
        <dbReference type="ARBA" id="ARBA00023136"/>
    </source>
</evidence>
<accession>A0A0F6WQJ3</accession>
<gene>
    <name evidence="9" type="ORF">YH66_06770</name>
</gene>
<organism evidence="9 10">
    <name type="scientific">[Brevibacterium] flavum</name>
    <dbReference type="NCBI Taxonomy" id="92706"/>
    <lineage>
        <taxon>Bacteria</taxon>
        <taxon>Bacillati</taxon>
        <taxon>Actinomycetota</taxon>
        <taxon>Actinomycetes</taxon>
        <taxon>Mycobacteriales</taxon>
        <taxon>Corynebacteriaceae</taxon>
        <taxon>Corynebacterium</taxon>
    </lineage>
</organism>
<feature type="transmembrane region" description="Helical" evidence="8">
    <location>
        <begin position="193"/>
        <end position="215"/>
    </location>
</feature>
<name>A0A0F6WQJ3_9CORY</name>
<sequence length="352" mass="36879">MTDNSRNSNQNFDQPDLNDLDDDSAIPTYKGPSPSANSSNATERLGSVYDRTGRAAPQNIPPASGSAETTAFERPDNQSAKPVASEAPTTITPASSGALASDAPTSYVQAQPSQQQTPQQVPPAPPTQVTRQISRPEEPVYQPEPSYSEPYTDSDFAPAGAAAAAAAVAPPMIAEQPQIVEDARRGTLDFGLLIIRAVIGVYLIVRGVFTFFTLGGSAGLAGLEAEFAGYQWPEILAILLPSIELAAGVFLLLGLMTPVAAAVATVATSFTTLHQVNTHEGGWGELSEPLMLALILTIVVVGLQFTGPGKISLDSGRGWAKRPLVSSWIFVVIGIAAAVLLWWFGAGVNPIA</sequence>
<dbReference type="InterPro" id="IPR032808">
    <property type="entry name" value="DoxX"/>
</dbReference>
<protein>
    <submittedName>
        <fullName evidence="9">Membrane protein</fullName>
    </submittedName>
</protein>
<dbReference type="InterPro" id="IPR051907">
    <property type="entry name" value="DoxX-like_oxidoreductase"/>
</dbReference>
<feature type="compositionally biased region" description="Low complexity" evidence="7">
    <location>
        <begin position="108"/>
        <end position="119"/>
    </location>
</feature>
<dbReference type="RefSeq" id="WP_003861420.1">
    <property type="nucleotide sequence ID" value="NZ_CP011309.1"/>
</dbReference>
<feature type="transmembrane region" description="Helical" evidence="8">
    <location>
        <begin position="260"/>
        <end position="277"/>
    </location>
</feature>
<comment type="subcellular location">
    <subcellularLocation>
        <location evidence="1">Cell membrane</location>
        <topology evidence="1">Multi-pass membrane protein</topology>
    </subcellularLocation>
</comment>
<dbReference type="HOGENOM" id="CLU_045650_0_0_11"/>
<feature type="region of interest" description="Disordered" evidence="7">
    <location>
        <begin position="1"/>
        <end position="154"/>
    </location>
</feature>
<feature type="transmembrane region" description="Helical" evidence="8">
    <location>
        <begin position="289"/>
        <end position="307"/>
    </location>
</feature>
<keyword evidence="5 8" id="KW-1133">Transmembrane helix</keyword>
<dbReference type="AlphaFoldDB" id="A0A0F6WQJ3"/>
<dbReference type="PANTHER" id="PTHR33452:SF1">
    <property type="entry name" value="INNER MEMBRANE PROTEIN YPHA-RELATED"/>
    <property type="match status" value="1"/>
</dbReference>
<evidence type="ECO:0000256" key="1">
    <source>
        <dbReference type="ARBA" id="ARBA00004651"/>
    </source>
</evidence>
<comment type="similarity">
    <text evidence="2">Belongs to the DoxX family.</text>
</comment>
<reference evidence="9 10" key="1">
    <citation type="submission" date="2015-04" db="EMBL/GenBank/DDBJ databases">
        <title>Complete Genome Sequence of Brevibacterium flavum ATCC 15168.</title>
        <authorList>
            <person name="Ahn J."/>
            <person name="Park G."/>
            <person name="Jeon W."/>
            <person name="Jang Y."/>
            <person name="Jang M."/>
            <person name="Lee H."/>
            <person name="Lee H."/>
        </authorList>
    </citation>
    <scope>NUCLEOTIDE SEQUENCE [LARGE SCALE GENOMIC DNA]</scope>
    <source>
        <strain evidence="9 10">ATCC 15168</strain>
    </source>
</reference>
<evidence type="ECO:0000313" key="10">
    <source>
        <dbReference type="Proteomes" id="UP000034037"/>
    </source>
</evidence>
<feature type="transmembrane region" description="Helical" evidence="8">
    <location>
        <begin position="328"/>
        <end position="346"/>
    </location>
</feature>
<keyword evidence="3" id="KW-1003">Cell membrane</keyword>
<keyword evidence="10" id="KW-1185">Reference proteome</keyword>
<evidence type="ECO:0000256" key="7">
    <source>
        <dbReference type="SAM" id="MobiDB-lite"/>
    </source>
</evidence>
<feature type="transmembrane region" description="Helical" evidence="8">
    <location>
        <begin position="235"/>
        <end position="253"/>
    </location>
</feature>
<evidence type="ECO:0000256" key="5">
    <source>
        <dbReference type="ARBA" id="ARBA00022989"/>
    </source>
</evidence>
<dbReference type="PANTHER" id="PTHR33452">
    <property type="entry name" value="OXIDOREDUCTASE CATD-RELATED"/>
    <property type="match status" value="1"/>
</dbReference>
<evidence type="ECO:0000256" key="8">
    <source>
        <dbReference type="SAM" id="Phobius"/>
    </source>
</evidence>
<dbReference type="Proteomes" id="UP000034037">
    <property type="component" value="Chromosome"/>
</dbReference>
<dbReference type="EMBL" id="CP011309">
    <property type="protein sequence ID" value="AKF27280.1"/>
    <property type="molecule type" value="Genomic_DNA"/>
</dbReference>